<accession>A0A2P2PVI8</accession>
<dbReference type="EMBL" id="GGEC01078270">
    <property type="protein sequence ID" value="MBX58754.1"/>
    <property type="molecule type" value="Transcribed_RNA"/>
</dbReference>
<dbReference type="AlphaFoldDB" id="A0A2P2PVI8"/>
<proteinExistence type="predicted"/>
<reference evidence="1" key="1">
    <citation type="submission" date="2018-02" db="EMBL/GenBank/DDBJ databases">
        <title>Rhizophora mucronata_Transcriptome.</title>
        <authorList>
            <person name="Meera S.P."/>
            <person name="Sreeshan A."/>
            <person name="Augustine A."/>
        </authorList>
    </citation>
    <scope>NUCLEOTIDE SEQUENCE</scope>
    <source>
        <tissue evidence="1">Leaf</tissue>
    </source>
</reference>
<protein>
    <submittedName>
        <fullName evidence="1">Uncharacterized protein</fullName>
    </submittedName>
</protein>
<organism evidence="1">
    <name type="scientific">Rhizophora mucronata</name>
    <name type="common">Asiatic mangrove</name>
    <dbReference type="NCBI Taxonomy" id="61149"/>
    <lineage>
        <taxon>Eukaryota</taxon>
        <taxon>Viridiplantae</taxon>
        <taxon>Streptophyta</taxon>
        <taxon>Embryophyta</taxon>
        <taxon>Tracheophyta</taxon>
        <taxon>Spermatophyta</taxon>
        <taxon>Magnoliopsida</taxon>
        <taxon>eudicotyledons</taxon>
        <taxon>Gunneridae</taxon>
        <taxon>Pentapetalae</taxon>
        <taxon>rosids</taxon>
        <taxon>fabids</taxon>
        <taxon>Malpighiales</taxon>
        <taxon>Rhizophoraceae</taxon>
        <taxon>Rhizophora</taxon>
    </lineage>
</organism>
<name>A0A2P2PVI8_RHIMU</name>
<sequence>MEWNILHMSLIITLLKIKFSSKLIYL</sequence>
<evidence type="ECO:0000313" key="1">
    <source>
        <dbReference type="EMBL" id="MBX58754.1"/>
    </source>
</evidence>